<dbReference type="PANTHER" id="PTHR11732">
    <property type="entry name" value="ALDO/KETO REDUCTASE"/>
    <property type="match status" value="1"/>
</dbReference>
<dbReference type="Proteomes" id="UP001301350">
    <property type="component" value="Unassembled WGS sequence"/>
</dbReference>
<evidence type="ECO:0000256" key="2">
    <source>
        <dbReference type="PIRSR" id="PIRSR000097-1"/>
    </source>
</evidence>
<feature type="domain" description="NADP-dependent oxidoreductase" evidence="5">
    <location>
        <begin position="21"/>
        <end position="295"/>
    </location>
</feature>
<dbReference type="Gene3D" id="3.20.20.100">
    <property type="entry name" value="NADP-dependent oxidoreductase domain"/>
    <property type="match status" value="1"/>
</dbReference>
<evidence type="ECO:0000256" key="1">
    <source>
        <dbReference type="ARBA" id="ARBA00023002"/>
    </source>
</evidence>
<dbReference type="PRINTS" id="PR00069">
    <property type="entry name" value="ALDKETRDTASE"/>
</dbReference>
<dbReference type="InterPro" id="IPR018170">
    <property type="entry name" value="Aldo/ket_reductase_CS"/>
</dbReference>
<reference evidence="6 7" key="1">
    <citation type="submission" date="2022-07" db="EMBL/GenBank/DDBJ databases">
        <title>Genome-wide signatures of adaptation to extreme environments.</title>
        <authorList>
            <person name="Cho C.H."/>
            <person name="Yoon H.S."/>
        </authorList>
    </citation>
    <scope>NUCLEOTIDE SEQUENCE [LARGE SCALE GENOMIC DNA]</scope>
    <source>
        <strain evidence="6 7">DBV 063 E5</strain>
    </source>
</reference>
<keyword evidence="1" id="KW-0560">Oxidoreductase</keyword>
<proteinExistence type="predicted"/>
<sequence>MSDVSSPPSFTLNNGARLPGIGFGTWKAAPGTVGEAVRTALRVGYRHIDCAAVYQNEQEVGQALQQALPQLGLQRRDLFITSKLWNTCHHPQRVREACEQTLRDLQCDYLDLYLVHWPFAWPFTGLPIRVDNWRPSHKDGTLAFAHDVSLQDTWRAMESLVDAGLVRSIGVSNYGLAELHDLMSYARIPPAVNQIECYPLHAQHEHKAEAERLGLHIEAYAPLGSGASPVLQLPEVQAIATRHQATAAQVCLAWNLQRGCTVLPKSVQPDRIAQNFEAHRLRLDASEMQQLDALDRALVACDMREYWQYPMPEPCTLPRFVTETL</sequence>
<evidence type="ECO:0000313" key="7">
    <source>
        <dbReference type="Proteomes" id="UP001301350"/>
    </source>
</evidence>
<dbReference type="PROSITE" id="PS00798">
    <property type="entry name" value="ALDOKETO_REDUCTASE_1"/>
    <property type="match status" value="1"/>
</dbReference>
<keyword evidence="7" id="KW-1185">Reference proteome</keyword>
<dbReference type="PIRSF" id="PIRSF000097">
    <property type="entry name" value="AKR"/>
    <property type="match status" value="1"/>
</dbReference>
<feature type="site" description="Lowers pKa of active site Tyr" evidence="4">
    <location>
        <position position="83"/>
    </location>
</feature>
<comment type="caution">
    <text evidence="6">The sequence shown here is derived from an EMBL/GenBank/DDBJ whole genome shotgun (WGS) entry which is preliminary data.</text>
</comment>
<name>A0AAV9IUV3_CYACA</name>
<evidence type="ECO:0000256" key="3">
    <source>
        <dbReference type="PIRSR" id="PIRSR000097-2"/>
    </source>
</evidence>
<accession>A0AAV9IUV3</accession>
<feature type="binding site" evidence="3">
    <location>
        <position position="116"/>
    </location>
    <ligand>
        <name>substrate</name>
    </ligand>
</feature>
<evidence type="ECO:0000256" key="4">
    <source>
        <dbReference type="PIRSR" id="PIRSR000097-3"/>
    </source>
</evidence>
<dbReference type="PROSITE" id="PS00063">
    <property type="entry name" value="ALDOKETO_REDUCTASE_3"/>
    <property type="match status" value="1"/>
</dbReference>
<organism evidence="6 7">
    <name type="scientific">Cyanidium caldarium</name>
    <name type="common">Red alga</name>
    <dbReference type="NCBI Taxonomy" id="2771"/>
    <lineage>
        <taxon>Eukaryota</taxon>
        <taxon>Rhodophyta</taxon>
        <taxon>Bangiophyceae</taxon>
        <taxon>Cyanidiales</taxon>
        <taxon>Cyanidiaceae</taxon>
        <taxon>Cyanidium</taxon>
    </lineage>
</organism>
<dbReference type="AlphaFoldDB" id="A0AAV9IUV3"/>
<evidence type="ECO:0000259" key="5">
    <source>
        <dbReference type="Pfam" id="PF00248"/>
    </source>
</evidence>
<dbReference type="InterPro" id="IPR020471">
    <property type="entry name" value="AKR"/>
</dbReference>
<protein>
    <recommendedName>
        <fullName evidence="5">NADP-dependent oxidoreductase domain-containing protein</fullName>
    </recommendedName>
</protein>
<dbReference type="FunFam" id="3.20.20.100:FF:000002">
    <property type="entry name" value="2,5-diketo-D-gluconic acid reductase A"/>
    <property type="match status" value="1"/>
</dbReference>
<dbReference type="Pfam" id="PF00248">
    <property type="entry name" value="Aldo_ket_red"/>
    <property type="match status" value="1"/>
</dbReference>
<dbReference type="GO" id="GO:0016616">
    <property type="term" value="F:oxidoreductase activity, acting on the CH-OH group of donors, NAD or NADP as acceptor"/>
    <property type="evidence" value="ECO:0007669"/>
    <property type="project" value="UniProtKB-ARBA"/>
</dbReference>
<dbReference type="InterPro" id="IPR023210">
    <property type="entry name" value="NADP_OxRdtase_dom"/>
</dbReference>
<dbReference type="EMBL" id="JANCYW010000007">
    <property type="protein sequence ID" value="KAK4536049.1"/>
    <property type="molecule type" value="Genomic_DNA"/>
</dbReference>
<feature type="active site" description="Proton donor" evidence="2">
    <location>
        <position position="54"/>
    </location>
</feature>
<gene>
    <name evidence="6" type="ORF">CDCA_CDCA07G2074</name>
</gene>
<dbReference type="CDD" id="cd19071">
    <property type="entry name" value="AKR_AKR1-5-like"/>
    <property type="match status" value="1"/>
</dbReference>
<dbReference type="SUPFAM" id="SSF51430">
    <property type="entry name" value="NAD(P)-linked oxidoreductase"/>
    <property type="match status" value="1"/>
</dbReference>
<dbReference type="PROSITE" id="PS00062">
    <property type="entry name" value="ALDOKETO_REDUCTASE_2"/>
    <property type="match status" value="1"/>
</dbReference>
<dbReference type="InterPro" id="IPR036812">
    <property type="entry name" value="NAD(P)_OxRdtase_dom_sf"/>
</dbReference>
<evidence type="ECO:0000313" key="6">
    <source>
        <dbReference type="EMBL" id="KAK4536049.1"/>
    </source>
</evidence>